<reference evidence="1 2" key="1">
    <citation type="submission" date="2021-08" db="EMBL/GenBank/DDBJ databases">
        <title>Draft Genome Sequence of Phanerochaete sordida strain YK-624.</title>
        <authorList>
            <person name="Mori T."/>
            <person name="Dohra H."/>
            <person name="Suzuki T."/>
            <person name="Kawagishi H."/>
            <person name="Hirai H."/>
        </authorList>
    </citation>
    <scope>NUCLEOTIDE SEQUENCE [LARGE SCALE GENOMIC DNA]</scope>
    <source>
        <strain evidence="1 2">YK-624</strain>
    </source>
</reference>
<dbReference type="EMBL" id="BPQB01000169">
    <property type="protein sequence ID" value="GJF00590.1"/>
    <property type="molecule type" value="Genomic_DNA"/>
</dbReference>
<keyword evidence="2" id="KW-1185">Reference proteome</keyword>
<dbReference type="AlphaFoldDB" id="A0A9P3GTX3"/>
<comment type="caution">
    <text evidence="1">The sequence shown here is derived from an EMBL/GenBank/DDBJ whole genome shotgun (WGS) entry which is preliminary data.</text>
</comment>
<proteinExistence type="predicted"/>
<evidence type="ECO:0000313" key="2">
    <source>
        <dbReference type="Proteomes" id="UP000703269"/>
    </source>
</evidence>
<gene>
    <name evidence="1" type="ORF">PsYK624_168830</name>
</gene>
<dbReference type="PANTHER" id="PTHR46579">
    <property type="entry name" value="F5/8 TYPE C DOMAIN-CONTAINING PROTEIN-RELATED"/>
    <property type="match status" value="1"/>
</dbReference>
<protein>
    <submittedName>
        <fullName evidence="1">Uncharacterized protein</fullName>
    </submittedName>
</protein>
<dbReference type="PANTHER" id="PTHR46579:SF1">
    <property type="entry name" value="F5_8 TYPE C DOMAIN-CONTAINING PROTEIN"/>
    <property type="match status" value="1"/>
</dbReference>
<accession>A0A9P3GTX3</accession>
<dbReference type="Proteomes" id="UP000703269">
    <property type="component" value="Unassembled WGS sequence"/>
</dbReference>
<evidence type="ECO:0000313" key="1">
    <source>
        <dbReference type="EMBL" id="GJF00590.1"/>
    </source>
</evidence>
<dbReference type="OrthoDB" id="2669721at2759"/>
<organism evidence="1 2">
    <name type="scientific">Phanerochaete sordida</name>
    <dbReference type="NCBI Taxonomy" id="48140"/>
    <lineage>
        <taxon>Eukaryota</taxon>
        <taxon>Fungi</taxon>
        <taxon>Dikarya</taxon>
        <taxon>Basidiomycota</taxon>
        <taxon>Agaricomycotina</taxon>
        <taxon>Agaricomycetes</taxon>
        <taxon>Polyporales</taxon>
        <taxon>Phanerochaetaceae</taxon>
        <taxon>Phanerochaete</taxon>
    </lineage>
</organism>
<name>A0A9P3GTX3_9APHY</name>
<sequence length="640" mass="73081">MCVNSCVGFTGPFADLDKCPKCNEQRFEDSLPGKPRKPRQQFLTNPIGPQIQAAWCSPESATAMKYCQQRTRTVLKDLQTNGNRVLELDDWIHGAEYIEAVRRGDITDDSTTLMLSLNGAQLYRNKQSDCWMYIWVLLDRSSDSRYKKRQVLIRGVIPGSNKPKNVDSYLFPGFQHIAALMREGLKIWDASTDRLFLSKLFVLFLTADGPGMQFINGLVGHSGRFGCRLYCSMRGHHKPGLGHYFPICLHPQGDYNVAGSMHDDINVRKFIGRQPQDEAANRYRANLRYLQESTMISMYKERRLETGIAKPSIVSGFPRGCTFSLPNCFPGDIMHLAVLNLTDLYTHHWRGSLACEAPDNKDLWDWAVFRNLRAWRTHGQHVASATPCLPGSFDRPPRNSAEKISSGYKAVEFLTYVYGLAPALLYGVLPMKYWRNFCKLVRGIRLMYQHHITAKQLAEAHKLLIEFVEEYEQLYYGREGARIHFVRQSIHALIHTSPETFRIGPYGILAQWTMERAIGNLGKEIRQPSNPFANLAQRALRRCQTNAIKHMFPAVEPEPASLPRGAYPLENKYALLYKCERKASVLPAAEARAVREFVSAEGIQMREDWHNQPTLTRWARLRLPTGQTAHSAWVEEPKET</sequence>